<sequence length="154" mass="16389">MHTIGSHALHPPGVKWIILDEQREPERRKEEDPAVTPDAAALKGCEKRSSIVSSSEDSCAALLTPSGDLRYCIPSASRPPRGETVVFSPRVTSACTAKGDVSASEGRQQEAAAAAMLCRSLMSSWWNLGFSPSATRDAVAASPRPLQGAEPVYV</sequence>
<organism evidence="1 2">
    <name type="scientific">Liparis tanakae</name>
    <name type="common">Tanaka's snailfish</name>
    <dbReference type="NCBI Taxonomy" id="230148"/>
    <lineage>
        <taxon>Eukaryota</taxon>
        <taxon>Metazoa</taxon>
        <taxon>Chordata</taxon>
        <taxon>Craniata</taxon>
        <taxon>Vertebrata</taxon>
        <taxon>Euteleostomi</taxon>
        <taxon>Actinopterygii</taxon>
        <taxon>Neopterygii</taxon>
        <taxon>Teleostei</taxon>
        <taxon>Neoteleostei</taxon>
        <taxon>Acanthomorphata</taxon>
        <taxon>Eupercaria</taxon>
        <taxon>Perciformes</taxon>
        <taxon>Cottioidei</taxon>
        <taxon>Cottales</taxon>
        <taxon>Liparidae</taxon>
        <taxon>Liparis</taxon>
    </lineage>
</organism>
<dbReference type="Proteomes" id="UP000314294">
    <property type="component" value="Unassembled WGS sequence"/>
</dbReference>
<reference evidence="1 2" key="1">
    <citation type="submission" date="2019-03" db="EMBL/GenBank/DDBJ databases">
        <title>First draft genome of Liparis tanakae, snailfish: a comprehensive survey of snailfish specific genes.</title>
        <authorList>
            <person name="Kim W."/>
            <person name="Song I."/>
            <person name="Jeong J.-H."/>
            <person name="Kim D."/>
            <person name="Kim S."/>
            <person name="Ryu S."/>
            <person name="Song J.Y."/>
            <person name="Lee S.K."/>
        </authorList>
    </citation>
    <scope>NUCLEOTIDE SEQUENCE [LARGE SCALE GENOMIC DNA]</scope>
    <source>
        <tissue evidence="1">Muscle</tissue>
    </source>
</reference>
<gene>
    <name evidence="1" type="ORF">EYF80_031887</name>
</gene>
<dbReference type="EMBL" id="SRLO01000394">
    <property type="protein sequence ID" value="TNN57888.1"/>
    <property type="molecule type" value="Genomic_DNA"/>
</dbReference>
<accession>A0A4Z2GWC7</accession>
<proteinExistence type="predicted"/>
<keyword evidence="2" id="KW-1185">Reference proteome</keyword>
<name>A0A4Z2GWC7_9TELE</name>
<dbReference type="AlphaFoldDB" id="A0A4Z2GWC7"/>
<evidence type="ECO:0000313" key="2">
    <source>
        <dbReference type="Proteomes" id="UP000314294"/>
    </source>
</evidence>
<protein>
    <submittedName>
        <fullName evidence="1">Uncharacterized protein</fullName>
    </submittedName>
</protein>
<evidence type="ECO:0000313" key="1">
    <source>
        <dbReference type="EMBL" id="TNN57888.1"/>
    </source>
</evidence>
<comment type="caution">
    <text evidence="1">The sequence shown here is derived from an EMBL/GenBank/DDBJ whole genome shotgun (WGS) entry which is preliminary data.</text>
</comment>